<reference evidence="1" key="1">
    <citation type="submission" date="2018-08" db="EMBL/GenBank/DDBJ databases">
        <authorList>
            <person name="Rossello M."/>
        </authorList>
    </citation>
    <scope>NUCLEOTIDE SEQUENCE [LARGE SCALE GENOMIC DNA]</scope>
    <source>
        <strain evidence="1">cv. Chinese Spring</strain>
    </source>
</reference>
<dbReference type="GO" id="GO:0015996">
    <property type="term" value="P:chlorophyll catabolic process"/>
    <property type="evidence" value="ECO:0000318"/>
    <property type="project" value="GO_Central"/>
</dbReference>
<dbReference type="AlphaFoldDB" id="A0A3B6ILL9"/>
<dbReference type="InterPro" id="IPR017395">
    <property type="entry name" value="Chlorophyllase-like"/>
</dbReference>
<dbReference type="STRING" id="4565.A0A3B6ILL9"/>
<dbReference type="PANTHER" id="PTHR33428:SF10">
    <property type="entry name" value="CHLOROPHYLLASE-1"/>
    <property type="match status" value="1"/>
</dbReference>
<keyword evidence="2" id="KW-1185">Reference proteome</keyword>
<proteinExistence type="predicted"/>
<evidence type="ECO:0000313" key="2">
    <source>
        <dbReference type="Proteomes" id="UP000019116"/>
    </source>
</evidence>
<dbReference type="UniPathway" id="UPA00674"/>
<reference evidence="1" key="2">
    <citation type="submission" date="2018-10" db="UniProtKB">
        <authorList>
            <consortium name="EnsemblPlants"/>
        </authorList>
    </citation>
    <scope>IDENTIFICATION</scope>
</reference>
<dbReference type="GO" id="GO:0047746">
    <property type="term" value="F:chlorophyllase activity"/>
    <property type="evidence" value="ECO:0000318"/>
    <property type="project" value="GO_Central"/>
</dbReference>
<dbReference type="InterPro" id="IPR029058">
    <property type="entry name" value="AB_hydrolase_fold"/>
</dbReference>
<dbReference type="Pfam" id="PF07224">
    <property type="entry name" value="Chlorophyllase"/>
    <property type="match status" value="1"/>
</dbReference>
<dbReference type="Gramene" id="TraesKAR4B01G0003930.1">
    <property type="protein sequence ID" value="cds.TraesKAR4B01G0003930.1"/>
    <property type="gene ID" value="TraesKAR4B01G0003930"/>
</dbReference>
<dbReference type="SMR" id="A0A3B6ILL9"/>
<dbReference type="EnsemblPlants" id="TraesCS4B02G009600.1">
    <property type="protein sequence ID" value="TraesCS4B02G009600.1.cds1"/>
    <property type="gene ID" value="TraesCS4B02G009600"/>
</dbReference>
<name>A0A3B6ILL9_WHEAT</name>
<dbReference type="Gramene" id="TraesCS4B03G0013400.1">
    <property type="protein sequence ID" value="TraesCS4B03G0013400.1.CDS1"/>
    <property type="gene ID" value="TraesCS4B03G0013400"/>
</dbReference>
<dbReference type="Gene3D" id="3.40.50.1820">
    <property type="entry name" value="alpha/beta hydrolase"/>
    <property type="match status" value="1"/>
</dbReference>
<protein>
    <submittedName>
        <fullName evidence="1">Uncharacterized protein</fullName>
    </submittedName>
</protein>
<dbReference type="Gramene" id="TraesMAC4B03G02226100.1">
    <property type="protein sequence ID" value="TraesMAC4B03G02226100.1.CDS1"/>
    <property type="gene ID" value="TraesMAC4B03G02226100"/>
</dbReference>
<dbReference type="Gramene" id="TraesCAD_scaffold_007647_01G000200.1">
    <property type="protein sequence ID" value="TraesCAD_scaffold_007647_01G000200.1"/>
    <property type="gene ID" value="TraesCAD_scaffold_007647_01G000200"/>
</dbReference>
<dbReference type="Gramene" id="TraesCS4B02G009600.1">
    <property type="protein sequence ID" value="TraesCS4B02G009600.1.cds1"/>
    <property type="gene ID" value="TraesCS4B02G009600"/>
</dbReference>
<dbReference type="OrthoDB" id="2093222at2759"/>
<sequence length="314" mass="32835">MATMDKSGTSVFEPGKHAVEDIEVDANDAAPAPPVPVLIVAPKDAGTYPVVMLLHGFLLRNHYYQHLLRHVASHGYITVAPQFSVSNSLLPPLGDGEDIAAAARVADWLPGGLPSVLPDGVDPELPRLALAGHSRGGHTAFALALGYGDTRLEVSFSALIGLDPVAGAGRNAQLPPEILTYEPSSFDTLTAGMPVLVVGTGLGEEGKGGLLPACAPAEVGRAEFYRKCRPPCYHVVARDYGHLDLLDDDAPALITGLVCESGDGPRDAMRRCVAGIMVAFLNAALGAEDGDLQAIVRDPAVSPAVLDPVDHRLQ</sequence>
<dbReference type="PANTHER" id="PTHR33428">
    <property type="entry name" value="CHLOROPHYLLASE-2, CHLOROPLASTIC"/>
    <property type="match status" value="1"/>
</dbReference>
<dbReference type="Proteomes" id="UP000019116">
    <property type="component" value="Chromosome 4B"/>
</dbReference>
<accession>A0A3B6ILL9</accession>
<dbReference type="Gramene" id="TraesLDM4B03G02224250.1">
    <property type="protein sequence ID" value="TraesLDM4B03G02224250.1.CDS1"/>
    <property type="gene ID" value="TraesLDM4B03G02224250"/>
</dbReference>
<organism evidence="1">
    <name type="scientific">Triticum aestivum</name>
    <name type="common">Wheat</name>
    <dbReference type="NCBI Taxonomy" id="4565"/>
    <lineage>
        <taxon>Eukaryota</taxon>
        <taxon>Viridiplantae</taxon>
        <taxon>Streptophyta</taxon>
        <taxon>Embryophyta</taxon>
        <taxon>Tracheophyta</taxon>
        <taxon>Spermatophyta</taxon>
        <taxon>Magnoliopsida</taxon>
        <taxon>Liliopsida</taxon>
        <taxon>Poales</taxon>
        <taxon>Poaceae</taxon>
        <taxon>BOP clade</taxon>
        <taxon>Pooideae</taxon>
        <taxon>Triticodae</taxon>
        <taxon>Triticeae</taxon>
        <taxon>Triticinae</taxon>
        <taxon>Triticum</taxon>
    </lineage>
</organism>
<dbReference type="OMA" id="LEYIPRI"/>
<dbReference type="SUPFAM" id="SSF53474">
    <property type="entry name" value="alpha/beta-Hydrolases"/>
    <property type="match status" value="1"/>
</dbReference>
<evidence type="ECO:0000313" key="1">
    <source>
        <dbReference type="EnsemblPlants" id="TraesCS4B02G009600.1.cds1"/>
    </source>
</evidence>